<accession>A0ABM7DS21</accession>
<dbReference type="SUPFAM" id="SSF53335">
    <property type="entry name" value="S-adenosyl-L-methionine-dependent methyltransferases"/>
    <property type="match status" value="1"/>
</dbReference>
<dbReference type="InterPro" id="IPR022642">
    <property type="entry name" value="CheR_C"/>
</dbReference>
<name>A0ABM7DS21_9GAMM</name>
<dbReference type="EMBL" id="CP020373">
    <property type="protein sequence ID" value="AZQ12501.1"/>
    <property type="molecule type" value="Genomic_DNA"/>
</dbReference>
<evidence type="ECO:0000313" key="8">
    <source>
        <dbReference type="Proteomes" id="UP000278437"/>
    </source>
</evidence>
<dbReference type="Gene3D" id="3.40.50.150">
    <property type="entry name" value="Vaccinia Virus protein VP39"/>
    <property type="match status" value="1"/>
</dbReference>
<evidence type="ECO:0000256" key="3">
    <source>
        <dbReference type="ARBA" id="ARBA00022679"/>
    </source>
</evidence>
<organism evidence="7 8">
    <name type="scientific">Shewanella khirikhana</name>
    <dbReference type="NCBI Taxonomy" id="1965282"/>
    <lineage>
        <taxon>Bacteria</taxon>
        <taxon>Pseudomonadati</taxon>
        <taxon>Pseudomonadota</taxon>
        <taxon>Gammaproteobacteria</taxon>
        <taxon>Alteromonadales</taxon>
        <taxon>Shewanellaceae</taxon>
        <taxon>Shewanella</taxon>
    </lineage>
</organism>
<dbReference type="EC" id="2.1.1.80" evidence="5"/>
<dbReference type="Gene3D" id="1.10.155.10">
    <property type="entry name" value="Chemotaxis receptor methyltransferase CheR, N-terminal domain"/>
    <property type="match status" value="1"/>
</dbReference>
<keyword evidence="2 5" id="KW-0489">Methyltransferase</keyword>
<dbReference type="Proteomes" id="UP000278437">
    <property type="component" value="Chromosome"/>
</dbReference>
<sequence length="275" mass="32677">MEFKSEREFTMTRADFEFIRDLAYNQTGIVLPDRKKHMVYSRLCRRLRALKINDFKDYCQYLQREEEELGHFINALTTNLTSFFREKHHFHYLRDDVVPKWQKRGGKRLRVWSSACSTGEEPYSIAMTLAPFFPKNQWDLKILATDLDTNVLTKAENGIYPPENLESLPTSLVEQYFQRQGDMARVKDSIKEMVFFKQLNLLDSWPMQGPFDAIFCRNVLIYFDNPTKQKIIHKFRQLLSDDGFLFIGHSETLHQISDDFDLIGQTIYRPRRHGR</sequence>
<protein>
    <recommendedName>
        <fullName evidence="5">Chemotaxis protein methyltransferase</fullName>
        <ecNumber evidence="5">2.1.1.80</ecNumber>
    </recommendedName>
</protein>
<feature type="domain" description="CheR-type methyltransferase" evidence="6">
    <location>
        <begin position="4"/>
        <end position="273"/>
    </location>
</feature>
<comment type="catalytic activity">
    <reaction evidence="1 5">
        <text>L-glutamyl-[protein] + S-adenosyl-L-methionine = [protein]-L-glutamate 5-O-methyl ester + S-adenosyl-L-homocysteine</text>
        <dbReference type="Rhea" id="RHEA:24452"/>
        <dbReference type="Rhea" id="RHEA-COMP:10208"/>
        <dbReference type="Rhea" id="RHEA-COMP:10311"/>
        <dbReference type="ChEBI" id="CHEBI:29973"/>
        <dbReference type="ChEBI" id="CHEBI:57856"/>
        <dbReference type="ChEBI" id="CHEBI:59789"/>
        <dbReference type="ChEBI" id="CHEBI:82795"/>
        <dbReference type="EC" id="2.1.1.80"/>
    </reaction>
</comment>
<dbReference type="InterPro" id="IPR000780">
    <property type="entry name" value="CheR_MeTrfase"/>
</dbReference>
<dbReference type="PRINTS" id="PR00996">
    <property type="entry name" value="CHERMTFRASE"/>
</dbReference>
<dbReference type="PIRSF" id="PIRSF000410">
    <property type="entry name" value="CheR"/>
    <property type="match status" value="1"/>
</dbReference>
<evidence type="ECO:0000313" key="7">
    <source>
        <dbReference type="EMBL" id="AZQ12501.1"/>
    </source>
</evidence>
<evidence type="ECO:0000256" key="1">
    <source>
        <dbReference type="ARBA" id="ARBA00001541"/>
    </source>
</evidence>
<keyword evidence="4 5" id="KW-0949">S-adenosyl-L-methionine</keyword>
<dbReference type="InterPro" id="IPR026024">
    <property type="entry name" value="Chemotaxis_MeTrfase_CheR"/>
</dbReference>
<gene>
    <name evidence="7" type="primary">cheR</name>
    <name evidence="7" type="ORF">STH12_03442</name>
</gene>
<keyword evidence="8" id="KW-1185">Reference proteome</keyword>
<dbReference type="GO" id="GO:0008983">
    <property type="term" value="F:protein-glutamate O-methyltransferase activity"/>
    <property type="evidence" value="ECO:0007669"/>
    <property type="project" value="UniProtKB-EC"/>
</dbReference>
<dbReference type="Pfam" id="PF03705">
    <property type="entry name" value="CheR_N"/>
    <property type="match status" value="1"/>
</dbReference>
<dbReference type="SUPFAM" id="SSF47757">
    <property type="entry name" value="Chemotaxis receptor methyltransferase CheR, N-terminal domain"/>
    <property type="match status" value="1"/>
</dbReference>
<dbReference type="SMART" id="SM00138">
    <property type="entry name" value="MeTrc"/>
    <property type="match status" value="1"/>
</dbReference>
<dbReference type="InterPro" id="IPR036804">
    <property type="entry name" value="CheR_N_sf"/>
</dbReference>
<dbReference type="PROSITE" id="PS50123">
    <property type="entry name" value="CHER"/>
    <property type="match status" value="1"/>
</dbReference>
<evidence type="ECO:0000256" key="5">
    <source>
        <dbReference type="PIRNR" id="PIRNR000410"/>
    </source>
</evidence>
<evidence type="ECO:0000259" key="6">
    <source>
        <dbReference type="PROSITE" id="PS50123"/>
    </source>
</evidence>
<dbReference type="InterPro" id="IPR029063">
    <property type="entry name" value="SAM-dependent_MTases_sf"/>
</dbReference>
<comment type="function">
    <text evidence="5">Methylation of the membrane-bound methyl-accepting chemotaxis proteins (MCP) to form gamma-glutamyl methyl ester residues in MCP.</text>
</comment>
<dbReference type="GO" id="GO:0032259">
    <property type="term" value="P:methylation"/>
    <property type="evidence" value="ECO:0007669"/>
    <property type="project" value="UniProtKB-KW"/>
</dbReference>
<dbReference type="InterPro" id="IPR050903">
    <property type="entry name" value="Bact_Chemotaxis_MeTrfase"/>
</dbReference>
<evidence type="ECO:0000256" key="4">
    <source>
        <dbReference type="ARBA" id="ARBA00022691"/>
    </source>
</evidence>
<dbReference type="PANTHER" id="PTHR24422:SF19">
    <property type="entry name" value="CHEMOTAXIS PROTEIN METHYLTRANSFERASE"/>
    <property type="match status" value="1"/>
</dbReference>
<keyword evidence="3 5" id="KW-0808">Transferase</keyword>
<dbReference type="InterPro" id="IPR022641">
    <property type="entry name" value="CheR_N"/>
</dbReference>
<dbReference type="PANTHER" id="PTHR24422">
    <property type="entry name" value="CHEMOTAXIS PROTEIN METHYLTRANSFERASE"/>
    <property type="match status" value="1"/>
</dbReference>
<evidence type="ECO:0000256" key="2">
    <source>
        <dbReference type="ARBA" id="ARBA00022603"/>
    </source>
</evidence>
<dbReference type="Pfam" id="PF01739">
    <property type="entry name" value="CheR"/>
    <property type="match status" value="1"/>
</dbReference>
<reference evidence="8" key="1">
    <citation type="submission" date="2017-03" db="EMBL/GenBank/DDBJ databases">
        <title>Full genome sequence of a non-lethal Shewanella isolate that potentiates virulence of Vibio parahaemolyticus causing acute hepatopancreatic necrosis disease (AHPND) in shrimp.</title>
        <authorList>
            <person name="Prachumwat A."/>
            <person name="Sritunyalucksana K."/>
        </authorList>
    </citation>
    <scope>NUCLEOTIDE SEQUENCE [LARGE SCALE GENOMIC DNA]</scope>
    <source>
        <strain evidence="8">TH2012</strain>
    </source>
</reference>
<proteinExistence type="predicted"/>